<protein>
    <submittedName>
        <fullName evidence="1">Uncharacterized protein</fullName>
    </submittedName>
</protein>
<accession>A0A9D2IE08</accession>
<organism evidence="1 2">
    <name type="scientific">Candidatus Borkfalkia avistercoris</name>
    <dbReference type="NCBI Taxonomy" id="2838504"/>
    <lineage>
        <taxon>Bacteria</taxon>
        <taxon>Bacillati</taxon>
        <taxon>Bacillota</taxon>
        <taxon>Clostridia</taxon>
        <taxon>Christensenellales</taxon>
        <taxon>Christensenellaceae</taxon>
        <taxon>Candidatus Borkfalkia</taxon>
    </lineage>
</organism>
<proteinExistence type="predicted"/>
<reference evidence="1" key="2">
    <citation type="submission" date="2021-04" db="EMBL/GenBank/DDBJ databases">
        <authorList>
            <person name="Gilroy R."/>
        </authorList>
    </citation>
    <scope>NUCLEOTIDE SEQUENCE</scope>
    <source>
        <strain evidence="1">CHK187-5294</strain>
    </source>
</reference>
<evidence type="ECO:0000313" key="1">
    <source>
        <dbReference type="EMBL" id="HIZ03916.1"/>
    </source>
</evidence>
<gene>
    <name evidence="1" type="ORF">H9727_06475</name>
</gene>
<sequence>MHFGIFHTALNIYPDVFYEMLNGDFVDVFLSEGEVEDQASVEMLKAIHEKGKKLYVSFFFWAYKHVYREMMVDVGSEYSARVVLRDGWQETVDAKIAFLRASGHWEAVEGFYIDEPLLNGITLEDFRTVTAYLRERCPDKRIFCCFSIAGVAPDVWTANNVKPITPEAGQYLTDVAFDMYHKFDEKYAYITSEMKRRLGNREDLRIWQVPCTMNYRGDKDEQHCLDHLNGCYELLKKEKNPGGLMCFTFYTFPAEVEALGNIGLDHLRGKNPGDANWSRLYERIKEIGRECIHSEK</sequence>
<evidence type="ECO:0000313" key="2">
    <source>
        <dbReference type="Proteomes" id="UP000824132"/>
    </source>
</evidence>
<dbReference type="Proteomes" id="UP000824132">
    <property type="component" value="Unassembled WGS sequence"/>
</dbReference>
<name>A0A9D2IE08_9FIRM</name>
<dbReference type="AlphaFoldDB" id="A0A9D2IE08"/>
<reference evidence="1" key="1">
    <citation type="journal article" date="2021" name="PeerJ">
        <title>Extensive microbial diversity within the chicken gut microbiome revealed by metagenomics and culture.</title>
        <authorList>
            <person name="Gilroy R."/>
            <person name="Ravi A."/>
            <person name="Getino M."/>
            <person name="Pursley I."/>
            <person name="Horton D.L."/>
            <person name="Alikhan N.F."/>
            <person name="Baker D."/>
            <person name="Gharbi K."/>
            <person name="Hall N."/>
            <person name="Watson M."/>
            <person name="Adriaenssens E.M."/>
            <person name="Foster-Nyarko E."/>
            <person name="Jarju S."/>
            <person name="Secka A."/>
            <person name="Antonio M."/>
            <person name="Oren A."/>
            <person name="Chaudhuri R.R."/>
            <person name="La Ragione R."/>
            <person name="Hildebrand F."/>
            <person name="Pallen M.J."/>
        </authorList>
    </citation>
    <scope>NUCLEOTIDE SEQUENCE</scope>
    <source>
        <strain evidence="1">CHK187-5294</strain>
    </source>
</reference>
<dbReference type="EMBL" id="DXCL01000039">
    <property type="protein sequence ID" value="HIZ03916.1"/>
    <property type="molecule type" value="Genomic_DNA"/>
</dbReference>
<comment type="caution">
    <text evidence="1">The sequence shown here is derived from an EMBL/GenBank/DDBJ whole genome shotgun (WGS) entry which is preliminary data.</text>
</comment>